<organism evidence="11 12">
    <name type="scientific">Campylobacter canadensis</name>
    <dbReference type="NCBI Taxonomy" id="449520"/>
    <lineage>
        <taxon>Bacteria</taxon>
        <taxon>Pseudomonadati</taxon>
        <taxon>Campylobacterota</taxon>
        <taxon>Epsilonproteobacteria</taxon>
        <taxon>Campylobacterales</taxon>
        <taxon>Campylobacteraceae</taxon>
        <taxon>Campylobacter</taxon>
    </lineage>
</organism>
<evidence type="ECO:0000256" key="9">
    <source>
        <dbReference type="RuleBase" id="RU366031"/>
    </source>
</evidence>
<evidence type="ECO:0000259" key="10">
    <source>
        <dbReference type="Pfam" id="PF02602"/>
    </source>
</evidence>
<dbReference type="Proteomes" id="UP000786183">
    <property type="component" value="Unassembled WGS sequence"/>
</dbReference>
<dbReference type="InterPro" id="IPR003754">
    <property type="entry name" value="4pyrrol_synth_uPrphyn_synth"/>
</dbReference>
<evidence type="ECO:0000313" key="12">
    <source>
        <dbReference type="Proteomes" id="UP000786183"/>
    </source>
</evidence>
<keyword evidence="5 9" id="KW-0627">Porphyrin biosynthesis</keyword>
<dbReference type="EC" id="4.2.1.75" evidence="3 9"/>
<evidence type="ECO:0000256" key="2">
    <source>
        <dbReference type="ARBA" id="ARBA00008133"/>
    </source>
</evidence>
<keyword evidence="4 9" id="KW-0456">Lyase</keyword>
<protein>
    <recommendedName>
        <fullName evidence="7 9">Uroporphyrinogen-III synthase</fullName>
        <ecNumber evidence="3 9">4.2.1.75</ecNumber>
    </recommendedName>
</protein>
<comment type="pathway">
    <text evidence="1 9">Porphyrin-containing compound metabolism; protoporphyrin-IX biosynthesis; coproporphyrinogen-III from 5-aminolevulinate: step 3/4.</text>
</comment>
<reference evidence="11 12" key="1">
    <citation type="submission" date="2020-07" db="EMBL/GenBank/DDBJ databases">
        <title>Transfer of Campylobacter canadensis to the novel genus Avispirillum gen. nov., that also includes two novel species recovered from migratory waterfowl: Avispirillum anseris sp. nov. and Avispirillum brantae sp. nov.</title>
        <authorList>
            <person name="Miller W.G."/>
            <person name="Chapman M.H."/>
            <person name="Yee E."/>
            <person name="Inglis G.D."/>
        </authorList>
    </citation>
    <scope>NUCLEOTIDE SEQUENCE [LARGE SCALE GENOMIC DNA]</scope>
    <source>
        <strain evidence="11 12">L283</strain>
    </source>
</reference>
<gene>
    <name evidence="11" type="ORF">AVCANL283_03630</name>
</gene>
<sequence length="211" mass="24439">MIYLVGLKQDKNIAQIVVNKIFYNTFSVDFSKYNSVIITSKNAVKALEFNKIKIAKHIKIFSIGLSTTKYLNELSYNVFYTGCSGHSSEFKYEILDKLESKVLYLKAKEIKSNLDEFLLSKNIDIEIINAYKNIDCECEFKINKDDILIFLAPSSVRSFFCKNKAIIADEQRLICIGRSTEDELKKYTKNKIYIPQYPNIDECIKLAKEMK</sequence>
<evidence type="ECO:0000256" key="3">
    <source>
        <dbReference type="ARBA" id="ARBA00013109"/>
    </source>
</evidence>
<accession>A0ABS7WR39</accession>
<comment type="caution">
    <text evidence="11">The sequence shown here is derived from an EMBL/GenBank/DDBJ whole genome shotgun (WGS) entry which is preliminary data.</text>
</comment>
<evidence type="ECO:0000256" key="7">
    <source>
        <dbReference type="ARBA" id="ARBA00040167"/>
    </source>
</evidence>
<evidence type="ECO:0000256" key="5">
    <source>
        <dbReference type="ARBA" id="ARBA00023244"/>
    </source>
</evidence>
<dbReference type="InterPro" id="IPR039793">
    <property type="entry name" value="UROS/Hem4"/>
</dbReference>
<comment type="similarity">
    <text evidence="2 9">Belongs to the uroporphyrinogen-III synthase family.</text>
</comment>
<name>A0ABS7WR39_9BACT</name>
<dbReference type="Pfam" id="PF02602">
    <property type="entry name" value="HEM4"/>
    <property type="match status" value="1"/>
</dbReference>
<evidence type="ECO:0000313" key="11">
    <source>
        <dbReference type="EMBL" id="MBZ7987203.1"/>
    </source>
</evidence>
<dbReference type="PANTHER" id="PTHR38042:SF1">
    <property type="entry name" value="UROPORPHYRINOGEN-III SYNTHASE, CHLOROPLASTIC"/>
    <property type="match status" value="1"/>
</dbReference>
<evidence type="ECO:0000256" key="6">
    <source>
        <dbReference type="ARBA" id="ARBA00037589"/>
    </source>
</evidence>
<dbReference type="EMBL" id="JACGBB010000005">
    <property type="protein sequence ID" value="MBZ7987203.1"/>
    <property type="molecule type" value="Genomic_DNA"/>
</dbReference>
<dbReference type="RefSeq" id="WP_172229886.1">
    <property type="nucleotide sequence ID" value="NZ_CP035946.1"/>
</dbReference>
<evidence type="ECO:0000256" key="4">
    <source>
        <dbReference type="ARBA" id="ARBA00023239"/>
    </source>
</evidence>
<comment type="catalytic activity">
    <reaction evidence="8 9">
        <text>hydroxymethylbilane = uroporphyrinogen III + H2O</text>
        <dbReference type="Rhea" id="RHEA:18965"/>
        <dbReference type="ChEBI" id="CHEBI:15377"/>
        <dbReference type="ChEBI" id="CHEBI:57308"/>
        <dbReference type="ChEBI" id="CHEBI:57845"/>
        <dbReference type="EC" id="4.2.1.75"/>
    </reaction>
</comment>
<evidence type="ECO:0000256" key="1">
    <source>
        <dbReference type="ARBA" id="ARBA00004772"/>
    </source>
</evidence>
<dbReference type="SUPFAM" id="SSF69618">
    <property type="entry name" value="HemD-like"/>
    <property type="match status" value="1"/>
</dbReference>
<comment type="function">
    <text evidence="6 9">Catalyzes cyclization of the linear tetrapyrrole, hydroxymethylbilane, to the macrocyclic uroporphyrinogen III.</text>
</comment>
<proteinExistence type="inferred from homology"/>
<dbReference type="InterPro" id="IPR036108">
    <property type="entry name" value="4pyrrol_syn_uPrphyn_synt_sf"/>
</dbReference>
<dbReference type="PANTHER" id="PTHR38042">
    <property type="entry name" value="UROPORPHYRINOGEN-III SYNTHASE, CHLOROPLASTIC"/>
    <property type="match status" value="1"/>
</dbReference>
<evidence type="ECO:0000256" key="8">
    <source>
        <dbReference type="ARBA" id="ARBA00048617"/>
    </source>
</evidence>
<dbReference type="Gene3D" id="3.40.50.10090">
    <property type="match status" value="2"/>
</dbReference>
<keyword evidence="12" id="KW-1185">Reference proteome</keyword>
<feature type="domain" description="Tetrapyrrole biosynthesis uroporphyrinogen III synthase" evidence="10">
    <location>
        <begin position="30"/>
        <end position="204"/>
    </location>
</feature>